<protein>
    <submittedName>
        <fullName evidence="1">Uncharacterized protein</fullName>
    </submittedName>
</protein>
<accession>A0A3L9Y543</accession>
<proteinExistence type="predicted"/>
<dbReference type="AlphaFoldDB" id="A0A3L9Y543"/>
<organism evidence="1 2">
    <name type="scientific">Rhodophyticola porphyridii</name>
    <dbReference type="NCBI Taxonomy" id="1852017"/>
    <lineage>
        <taxon>Bacteria</taxon>
        <taxon>Pseudomonadati</taxon>
        <taxon>Pseudomonadota</taxon>
        <taxon>Alphaproteobacteria</taxon>
        <taxon>Rhodobacterales</taxon>
        <taxon>Roseobacteraceae</taxon>
        <taxon>Rhodophyticola</taxon>
    </lineage>
</organism>
<dbReference type="EMBL" id="RCNT01000001">
    <property type="protein sequence ID" value="RMA43851.1"/>
    <property type="molecule type" value="Genomic_DNA"/>
</dbReference>
<evidence type="ECO:0000313" key="1">
    <source>
        <dbReference type="EMBL" id="RMA43851.1"/>
    </source>
</evidence>
<comment type="caution">
    <text evidence="1">The sequence shown here is derived from an EMBL/GenBank/DDBJ whole genome shotgun (WGS) entry which is preliminary data.</text>
</comment>
<evidence type="ECO:0000313" key="2">
    <source>
        <dbReference type="Proteomes" id="UP000281343"/>
    </source>
</evidence>
<keyword evidence="2" id="KW-1185">Reference proteome</keyword>
<dbReference type="Proteomes" id="UP000281343">
    <property type="component" value="Unassembled WGS sequence"/>
</dbReference>
<sequence length="71" mass="7016">MEARAAHDENLFLPPLPTTGLSGPVTTDIVSMADQADGGAAGTGAAPAGTVMRGLAGVIGLFFADSAFRLA</sequence>
<reference evidence="1 2" key="1">
    <citation type="submission" date="2018-10" db="EMBL/GenBank/DDBJ databases">
        <authorList>
            <person name="Jung H.S."/>
            <person name="Jeon C.O."/>
        </authorList>
    </citation>
    <scope>NUCLEOTIDE SEQUENCE [LARGE SCALE GENOMIC DNA]</scope>
    <source>
        <strain evidence="1 2">MA-7-27</strain>
    </source>
</reference>
<name>A0A3L9Y543_9RHOB</name>
<gene>
    <name evidence="1" type="ORF">D9R08_02700</name>
</gene>